<feature type="domain" description="Pyrrolo-quinoline quinone repeat" evidence="3">
    <location>
        <begin position="69"/>
        <end position="194"/>
    </location>
</feature>
<feature type="domain" description="Pyrrolo-quinoline quinone repeat" evidence="3">
    <location>
        <begin position="220"/>
        <end position="356"/>
    </location>
</feature>
<dbReference type="EMBL" id="FRAP01000003">
    <property type="protein sequence ID" value="SHK16150.1"/>
    <property type="molecule type" value="Genomic_DNA"/>
</dbReference>
<dbReference type="InterPro" id="IPR018391">
    <property type="entry name" value="PQQ_b-propeller_rpt"/>
</dbReference>
<feature type="compositionally biased region" description="Low complexity" evidence="1">
    <location>
        <begin position="46"/>
        <end position="56"/>
    </location>
</feature>
<name>A0A1M6Q7M5_PSETH</name>
<dbReference type="Proteomes" id="UP000184363">
    <property type="component" value="Unassembled WGS sequence"/>
</dbReference>
<dbReference type="AlphaFoldDB" id="A0A1M6Q7M5"/>
<feature type="signal peptide" evidence="2">
    <location>
        <begin position="1"/>
        <end position="21"/>
    </location>
</feature>
<evidence type="ECO:0000259" key="3">
    <source>
        <dbReference type="Pfam" id="PF13360"/>
    </source>
</evidence>
<evidence type="ECO:0000256" key="1">
    <source>
        <dbReference type="SAM" id="MobiDB-lite"/>
    </source>
</evidence>
<evidence type="ECO:0000313" key="4">
    <source>
        <dbReference type="EMBL" id="SHK16150.1"/>
    </source>
</evidence>
<accession>A0A1M6Q7M5</accession>
<evidence type="ECO:0000313" key="5">
    <source>
        <dbReference type="Proteomes" id="UP000184363"/>
    </source>
</evidence>
<organism evidence="4 5">
    <name type="scientific">Pseudonocardia thermophila</name>
    <dbReference type="NCBI Taxonomy" id="1848"/>
    <lineage>
        <taxon>Bacteria</taxon>
        <taxon>Bacillati</taxon>
        <taxon>Actinomycetota</taxon>
        <taxon>Actinomycetes</taxon>
        <taxon>Pseudonocardiales</taxon>
        <taxon>Pseudonocardiaceae</taxon>
        <taxon>Pseudonocardia</taxon>
    </lineage>
</organism>
<keyword evidence="2" id="KW-0732">Signal</keyword>
<dbReference type="SMART" id="SM00564">
    <property type="entry name" value="PQQ"/>
    <property type="match status" value="5"/>
</dbReference>
<dbReference type="SUPFAM" id="SSF50998">
    <property type="entry name" value="Quinoprotein alcohol dehydrogenase-like"/>
    <property type="match status" value="2"/>
</dbReference>
<dbReference type="InterPro" id="IPR011047">
    <property type="entry name" value="Quinoprotein_ADH-like_sf"/>
</dbReference>
<gene>
    <name evidence="4" type="ORF">SAMN05443637_103138</name>
</gene>
<evidence type="ECO:0000256" key="2">
    <source>
        <dbReference type="SAM" id="SignalP"/>
    </source>
</evidence>
<dbReference type="Gene3D" id="2.130.10.10">
    <property type="entry name" value="YVTN repeat-like/Quinoprotein amine dehydrogenase"/>
    <property type="match status" value="1"/>
</dbReference>
<protein>
    <submittedName>
        <fullName evidence="4">Outer membrane protein assembly factor BamB, contains PQQ-like beta-propeller repeat</fullName>
    </submittedName>
</protein>
<reference evidence="4 5" key="1">
    <citation type="submission" date="2016-11" db="EMBL/GenBank/DDBJ databases">
        <authorList>
            <person name="Jaros S."/>
            <person name="Januszkiewicz K."/>
            <person name="Wedrychowicz H."/>
        </authorList>
    </citation>
    <scope>NUCLEOTIDE SEQUENCE [LARGE SCALE GENOMIC DNA]</scope>
    <source>
        <strain evidence="4 5">DSM 43832</strain>
    </source>
</reference>
<sequence>MRSRVPLVVLAVLVLAGGIVAAVATRGGCTLDDVPPVPATGETRPPDLAALGAAPPAHATPVGDVDALAATPDADVLLAGAVLSARHPRTGALLWSVAVPGETATIAVSGNRVVGATTTDRLRIFGLDAATGTDRWCRERGASAWPTSPLVTVGDRAVLARQGALTAVDATTGAVAWEVPATATRLLPAGGRIVADTGASYAVSDGAQLAPPVPDAEAVAADTDLTLLRRAGQLVAIDRAGTTRWTAPSRGTGDHSATILADGVVLDAVRTEIGDRSGFRGLDAATGGQLWRTDDDVLGGRSFRAFVPAGGHPLVVARSAVGRYDPHTGEARIATADGTVAALATDPTGRVALVLDGVLVSYPRAPR</sequence>
<keyword evidence="5" id="KW-1185">Reference proteome</keyword>
<dbReference type="InterPro" id="IPR002372">
    <property type="entry name" value="PQQ_rpt_dom"/>
</dbReference>
<feature type="region of interest" description="Disordered" evidence="1">
    <location>
        <begin position="35"/>
        <end position="56"/>
    </location>
</feature>
<dbReference type="Gene3D" id="2.40.10.480">
    <property type="match status" value="1"/>
</dbReference>
<dbReference type="RefSeq" id="WP_073455684.1">
    <property type="nucleotide sequence ID" value="NZ_FRAP01000003.1"/>
</dbReference>
<dbReference type="STRING" id="1848.SAMN05443637_103138"/>
<dbReference type="PANTHER" id="PTHR34512:SF30">
    <property type="entry name" value="OUTER MEMBRANE PROTEIN ASSEMBLY FACTOR BAMB"/>
    <property type="match status" value="1"/>
</dbReference>
<dbReference type="Pfam" id="PF13360">
    <property type="entry name" value="PQQ_2"/>
    <property type="match status" value="2"/>
</dbReference>
<dbReference type="InterPro" id="IPR015943">
    <property type="entry name" value="WD40/YVTN_repeat-like_dom_sf"/>
</dbReference>
<dbReference type="PANTHER" id="PTHR34512">
    <property type="entry name" value="CELL SURFACE PROTEIN"/>
    <property type="match status" value="1"/>
</dbReference>
<feature type="chain" id="PRO_5013223439" evidence="2">
    <location>
        <begin position="22"/>
        <end position="367"/>
    </location>
</feature>
<dbReference type="OrthoDB" id="3577345at2"/>
<proteinExistence type="predicted"/>